<reference evidence="4" key="1">
    <citation type="submission" date="2016-08" db="EMBL/GenBank/DDBJ databases">
        <authorList>
            <person name="Yan J."/>
        </authorList>
    </citation>
    <scope>NUCLEOTIDE SEQUENCE</scope>
    <source>
        <strain evidence="4">CSS-01s</strain>
    </source>
</reference>
<proteinExistence type="predicted"/>
<evidence type="ECO:0008006" key="6">
    <source>
        <dbReference type="Google" id="ProtNLM"/>
    </source>
</evidence>
<dbReference type="EMBL" id="VCHE01000001">
    <property type="protein sequence ID" value="KAB2581137.1"/>
    <property type="molecule type" value="Genomic_DNA"/>
</dbReference>
<gene>
    <name evidence="4" type="ORF">BFW01_g10628</name>
    <name evidence="3" type="ORF">DBV05_g306</name>
</gene>
<accession>A0A5N5DTQ7</accession>
<feature type="compositionally biased region" description="Pro residues" evidence="1">
    <location>
        <begin position="124"/>
        <end position="133"/>
    </location>
</feature>
<sequence length="236" mass="23832">MKAFTLAPGAAGPALLATLLVSSRLAGAVPVDTYGDAPDIIGHGGIPDEWRPPAPWAPPPHFDWDIIGYGPPPPSPPSPPSPKPPAPPAPGPVYKREAGFLPAPVPDLPIPGDLPIGGGAGYPPSGPKQPPFKPEGGKPPFKPEGGKPPFKPEGGKPGKETPTTQICSDNTNVAACCSGPECSVIPFGILSSLLDVGGIGLLGKNGCQAEQQINCCPQNGGGLLNVQSCGPLVDLI</sequence>
<evidence type="ECO:0000256" key="2">
    <source>
        <dbReference type="SAM" id="SignalP"/>
    </source>
</evidence>
<evidence type="ECO:0000313" key="3">
    <source>
        <dbReference type="EMBL" id="KAB2581137.1"/>
    </source>
</evidence>
<feature type="signal peptide" evidence="2">
    <location>
        <begin position="1"/>
        <end position="28"/>
    </location>
</feature>
<evidence type="ECO:0000313" key="5">
    <source>
        <dbReference type="Proteomes" id="UP000325902"/>
    </source>
</evidence>
<feature type="compositionally biased region" description="Pro residues" evidence="1">
    <location>
        <begin position="70"/>
        <end position="91"/>
    </location>
</feature>
<comment type="caution">
    <text evidence="3">The sequence shown here is derived from an EMBL/GenBank/DDBJ whole genome shotgun (WGS) entry which is preliminary data.</text>
</comment>
<name>A0A5N5DTQ7_9PEZI</name>
<dbReference type="Proteomes" id="UP000325902">
    <property type="component" value="Unassembled WGS sequence"/>
</dbReference>
<feature type="chain" id="PRO_5036371634" description="Hydrophobin" evidence="2">
    <location>
        <begin position="29"/>
        <end position="236"/>
    </location>
</feature>
<evidence type="ECO:0000256" key="1">
    <source>
        <dbReference type="SAM" id="MobiDB-lite"/>
    </source>
</evidence>
<dbReference type="Proteomes" id="UP000627934">
    <property type="component" value="Unassembled WGS sequence"/>
</dbReference>
<keyword evidence="5" id="KW-1185">Reference proteome</keyword>
<reference evidence="4" key="2">
    <citation type="journal article" date="2018" name="DNA Res.">
        <title>Comparative genome and transcriptome analyses reveal adaptations to opportunistic infections in woody plant degrading pathogens of Botryosphaeriaceae.</title>
        <authorList>
            <person name="Yan J.Y."/>
            <person name="Zhao W.S."/>
            <person name="Chen Z."/>
            <person name="Xing Q.K."/>
            <person name="Zhang W."/>
            <person name="Chethana K.W.T."/>
            <person name="Xue M.F."/>
            <person name="Xu J.P."/>
            <person name="Phillips A.J.L."/>
            <person name="Wang Y."/>
            <person name="Liu J.H."/>
            <person name="Liu M."/>
            <person name="Zhou Y."/>
            <person name="Jayawardena R.S."/>
            <person name="Manawasinghe I.S."/>
            <person name="Huang J.B."/>
            <person name="Qiao G.H."/>
            <person name="Fu C.Y."/>
            <person name="Guo F.F."/>
            <person name="Dissanayake A.J."/>
            <person name="Peng Y.L."/>
            <person name="Hyde K.D."/>
            <person name="Li X.H."/>
        </authorList>
    </citation>
    <scope>NUCLEOTIDE SEQUENCE</scope>
    <source>
        <strain evidence="4">CSS-01s</strain>
    </source>
</reference>
<dbReference type="OrthoDB" id="10661420at2759"/>
<reference evidence="3 5" key="3">
    <citation type="journal article" date="2019" name="Sci. Rep.">
        <title>A multi-omics analysis of the grapevine pathogen Lasiodiplodia theobromae reveals that temperature affects the expression of virulence- and pathogenicity-related genes.</title>
        <authorList>
            <person name="Felix C."/>
            <person name="Meneses R."/>
            <person name="Goncalves M.F.M."/>
            <person name="Tilleman L."/>
            <person name="Duarte A.S."/>
            <person name="Jorrin-Novo J.V."/>
            <person name="Van de Peer Y."/>
            <person name="Deforce D."/>
            <person name="Van Nieuwerburgh F."/>
            <person name="Esteves A.C."/>
            <person name="Alves A."/>
        </authorList>
    </citation>
    <scope>NUCLEOTIDE SEQUENCE [LARGE SCALE GENOMIC DNA]</scope>
    <source>
        <strain evidence="3 5">LA-SOL3</strain>
    </source>
</reference>
<protein>
    <recommendedName>
        <fullName evidence="6">Hydrophobin</fullName>
    </recommendedName>
</protein>
<dbReference type="EMBL" id="MDYX01000024">
    <property type="protein sequence ID" value="KAF9629425.1"/>
    <property type="molecule type" value="Genomic_DNA"/>
</dbReference>
<keyword evidence="2" id="KW-0732">Signal</keyword>
<feature type="compositionally biased region" description="Pro residues" evidence="1">
    <location>
        <begin position="52"/>
        <end position="61"/>
    </location>
</feature>
<evidence type="ECO:0000313" key="4">
    <source>
        <dbReference type="EMBL" id="KAF9629425.1"/>
    </source>
</evidence>
<feature type="region of interest" description="Disordered" evidence="1">
    <location>
        <begin position="51"/>
        <end position="164"/>
    </location>
</feature>
<organism evidence="3 5">
    <name type="scientific">Lasiodiplodia theobromae</name>
    <dbReference type="NCBI Taxonomy" id="45133"/>
    <lineage>
        <taxon>Eukaryota</taxon>
        <taxon>Fungi</taxon>
        <taxon>Dikarya</taxon>
        <taxon>Ascomycota</taxon>
        <taxon>Pezizomycotina</taxon>
        <taxon>Dothideomycetes</taxon>
        <taxon>Dothideomycetes incertae sedis</taxon>
        <taxon>Botryosphaeriales</taxon>
        <taxon>Botryosphaeriaceae</taxon>
        <taxon>Lasiodiplodia</taxon>
    </lineage>
</organism>
<dbReference type="AlphaFoldDB" id="A0A5N5DTQ7"/>